<keyword evidence="2" id="KW-1185">Reference proteome</keyword>
<evidence type="ECO:0000313" key="2">
    <source>
        <dbReference type="Proteomes" id="UP001163321"/>
    </source>
</evidence>
<dbReference type="Proteomes" id="UP001163321">
    <property type="component" value="Chromosome 5"/>
</dbReference>
<organism evidence="1 2">
    <name type="scientific">Peronosclerospora sorghi</name>
    <dbReference type="NCBI Taxonomy" id="230839"/>
    <lineage>
        <taxon>Eukaryota</taxon>
        <taxon>Sar</taxon>
        <taxon>Stramenopiles</taxon>
        <taxon>Oomycota</taxon>
        <taxon>Peronosporomycetes</taxon>
        <taxon>Peronosporales</taxon>
        <taxon>Peronosporaceae</taxon>
        <taxon>Peronosclerospora</taxon>
    </lineage>
</organism>
<accession>A0ACC0W2X6</accession>
<sequence>MSAVTWHSLWCVPGGPPNVTVQVLPDSSKSVASLSPLPLYLSRPQENVSVPCELSLLWVEQPLRCSQLQLEIECSARHVEIYAEGRKQNFLVGNELSEVYLGTYRGTKLSSDLQLFSMAPSFRQGDCNVLKSLQKLRVKFVSLTGEKNELNLKSFRCIYVSVEPVATINASAAGVAAKIAGVNLGTLNSVPPDVLLLLQGFVETIEQKIETKFARVIDEKLSILSQRLSLSERGLLQLHKTMNAKDTHVQARLNHIQQQFAELENKLNQFSIRNEAKLEENEFSCVVDTKVAELTFAEEIICAPSSGADNFEDGG</sequence>
<dbReference type="EMBL" id="CM047584">
    <property type="protein sequence ID" value="KAI9912066.1"/>
    <property type="molecule type" value="Genomic_DNA"/>
</dbReference>
<comment type="caution">
    <text evidence="1">The sequence shown here is derived from an EMBL/GenBank/DDBJ whole genome shotgun (WGS) entry which is preliminary data.</text>
</comment>
<name>A0ACC0W2X6_9STRA</name>
<gene>
    <name evidence="1" type="ORF">PsorP6_008915</name>
</gene>
<protein>
    <submittedName>
        <fullName evidence="1">Uncharacterized protein</fullName>
    </submittedName>
</protein>
<evidence type="ECO:0000313" key="1">
    <source>
        <dbReference type="EMBL" id="KAI9912066.1"/>
    </source>
</evidence>
<reference evidence="1 2" key="1">
    <citation type="journal article" date="2022" name="bioRxiv">
        <title>The genome of the oomycete Peronosclerospora sorghi, a cosmopolitan pathogen of maize and sorghum, is inflated with dispersed pseudogenes.</title>
        <authorList>
            <person name="Fletcher K."/>
            <person name="Martin F."/>
            <person name="Isakeit T."/>
            <person name="Cavanaugh K."/>
            <person name="Magill C."/>
            <person name="Michelmore R."/>
        </authorList>
    </citation>
    <scope>NUCLEOTIDE SEQUENCE [LARGE SCALE GENOMIC DNA]</scope>
    <source>
        <strain evidence="1">P6</strain>
    </source>
</reference>
<proteinExistence type="predicted"/>